<dbReference type="AlphaFoldDB" id="A0AA35R9D3"/>
<keyword evidence="6" id="KW-1185">Reference proteome</keyword>
<dbReference type="PANTHER" id="PTHR21562">
    <property type="entry name" value="NOTUM-RELATED"/>
    <property type="match status" value="1"/>
</dbReference>
<feature type="region of interest" description="Disordered" evidence="2">
    <location>
        <begin position="986"/>
        <end position="1033"/>
    </location>
</feature>
<dbReference type="GO" id="GO:0016887">
    <property type="term" value="F:ATP hydrolysis activity"/>
    <property type="evidence" value="ECO:0007669"/>
    <property type="project" value="InterPro"/>
</dbReference>
<proteinExistence type="inferred from homology"/>
<evidence type="ECO:0000256" key="2">
    <source>
        <dbReference type="SAM" id="MobiDB-lite"/>
    </source>
</evidence>
<organism evidence="5 6">
    <name type="scientific">Geodia barretti</name>
    <name type="common">Barrett's horny sponge</name>
    <dbReference type="NCBI Taxonomy" id="519541"/>
    <lineage>
        <taxon>Eukaryota</taxon>
        <taxon>Metazoa</taxon>
        <taxon>Porifera</taxon>
        <taxon>Demospongiae</taxon>
        <taxon>Heteroscleromorpha</taxon>
        <taxon>Tetractinellida</taxon>
        <taxon>Astrophorina</taxon>
        <taxon>Geodiidae</taxon>
        <taxon>Geodia</taxon>
    </lineage>
</organism>
<dbReference type="InterPro" id="IPR027417">
    <property type="entry name" value="P-loop_NTPase"/>
</dbReference>
<gene>
    <name evidence="5" type="ORF">GBAR_LOCUS5120</name>
</gene>
<keyword evidence="3" id="KW-1133">Transmembrane helix</keyword>
<feature type="region of interest" description="Disordered" evidence="2">
    <location>
        <begin position="1"/>
        <end position="57"/>
    </location>
</feature>
<feature type="compositionally biased region" description="Polar residues" evidence="2">
    <location>
        <begin position="989"/>
        <end position="1018"/>
    </location>
</feature>
<keyword evidence="3" id="KW-0812">Transmembrane</keyword>
<comment type="caution">
    <text evidence="5">The sequence shown here is derived from an EMBL/GenBank/DDBJ whole genome shotgun (WGS) entry which is preliminary data.</text>
</comment>
<feature type="transmembrane region" description="Helical" evidence="3">
    <location>
        <begin position="839"/>
        <end position="864"/>
    </location>
</feature>
<dbReference type="Proteomes" id="UP001174909">
    <property type="component" value="Unassembled WGS sequence"/>
</dbReference>
<feature type="region of interest" description="Disordered" evidence="2">
    <location>
        <begin position="910"/>
        <end position="930"/>
    </location>
</feature>
<evidence type="ECO:0000256" key="3">
    <source>
        <dbReference type="SAM" id="Phobius"/>
    </source>
</evidence>
<reference evidence="5" key="1">
    <citation type="submission" date="2023-03" db="EMBL/GenBank/DDBJ databases">
        <authorList>
            <person name="Steffen K."/>
            <person name="Cardenas P."/>
        </authorList>
    </citation>
    <scope>NUCLEOTIDE SEQUENCE</scope>
</reference>
<feature type="compositionally biased region" description="Basic and acidic residues" evidence="2">
    <location>
        <begin position="41"/>
        <end position="57"/>
    </location>
</feature>
<dbReference type="EMBL" id="CASHTH010000760">
    <property type="protein sequence ID" value="CAI8007258.1"/>
    <property type="molecule type" value="Genomic_DNA"/>
</dbReference>
<dbReference type="SUPFAM" id="SSF52540">
    <property type="entry name" value="P-loop containing nucleoside triphosphate hydrolases"/>
    <property type="match status" value="1"/>
</dbReference>
<name>A0AA35R9D3_GEOBA</name>
<evidence type="ECO:0000259" key="4">
    <source>
        <dbReference type="Pfam" id="PF00005"/>
    </source>
</evidence>
<evidence type="ECO:0000256" key="1">
    <source>
        <dbReference type="ARBA" id="ARBA00010213"/>
    </source>
</evidence>
<dbReference type="PANTHER" id="PTHR21562:SF122">
    <property type="entry name" value="PALMITOLEOYL-PROTEIN CARBOXYLESTERASE NOTUM"/>
    <property type="match status" value="1"/>
</dbReference>
<keyword evidence="3" id="KW-0472">Membrane</keyword>
<evidence type="ECO:0000313" key="6">
    <source>
        <dbReference type="Proteomes" id="UP001174909"/>
    </source>
</evidence>
<accession>A0AA35R9D3</accession>
<dbReference type="Gene3D" id="3.40.50.300">
    <property type="entry name" value="P-loop containing nucleotide triphosphate hydrolases"/>
    <property type="match status" value="1"/>
</dbReference>
<dbReference type="Pfam" id="PF03283">
    <property type="entry name" value="PAE"/>
    <property type="match status" value="1"/>
</dbReference>
<feature type="compositionally biased region" description="Polar residues" evidence="2">
    <location>
        <begin position="22"/>
        <end position="38"/>
    </location>
</feature>
<dbReference type="InterPro" id="IPR003439">
    <property type="entry name" value="ABC_transporter-like_ATP-bd"/>
</dbReference>
<dbReference type="GO" id="GO:0005524">
    <property type="term" value="F:ATP binding"/>
    <property type="evidence" value="ECO:0007669"/>
    <property type="project" value="InterPro"/>
</dbReference>
<protein>
    <submittedName>
        <fullName evidence="5">Palmitoleoyl-protein carboxylesterase notum2</fullName>
    </submittedName>
</protein>
<evidence type="ECO:0000313" key="5">
    <source>
        <dbReference type="EMBL" id="CAI8007258.1"/>
    </source>
</evidence>
<feature type="region of interest" description="Disordered" evidence="2">
    <location>
        <begin position="277"/>
        <end position="298"/>
    </location>
</feature>
<sequence length="1182" mass="130939">MAALPFGKRSLTVRRGGEVVQRETTAATEPSGLQSGPPETSGERKGPREEFLEGRRHEQPYRVRRMPEMVVGDGGKRAQLDYMERLLVSTPPPSLSSLPTPAQLCRKRKSIQSIVSTHTSFFSEWDCMSYFYSEGVRMESKRRVSVRDDYRSNVHEHLAHLHHKQRLCDLDGSGLLGVSAQEVPSSPHRPELPVEETSLTLHGRTPLKDHPYTVEGGGQWATGRDQHSLFSLYEEGEQEQEDSRQFGMSHNMQLHSEPGIEQDLNSCATTERGVRGIALSREGGEEEDGENAGGRRPGFRPAGGALERMWLAHSLSSSRYRVEGRRVRREGGRASGCGGLKINPVEGYLEGVPFNRAAAVESQCVPWGAWLVARVSVWTVPIKSRFFCDRADFTVAEKQARKVMKSRWRFSWILATLAAATFNASAETDGADLESRDINHARDRRAVCNDFSPAIYFMRQGTSSGWVIYFEGGGGCSNFSDCNQRYLNYPEQMKAPVSTSSVVGEDILSSDPTKNPVFHSYTHVLVPYCSSDAWLGNKTTQRFDDDLGFSFDSSDLENSDNFVYAGQDILRAVIEDLCELGLGNATDIMLVGSSAGGIGLLSSLDWINAMVPANTTRLVLDSSWFVSYAGHHVLQFNEEVAKILNFAPPACHDLSLGYPCCVSPACLFTKGYLNSVNTPILAISSVYDIYTLQQPLRELGQKEGQDDLALLALFNSYGSIVSESLLQSYQTHPLLSVYAPSCSQHVYLAPSGTLRGTTQNIYQESLFRLTNPVEAGNWERVAVRTDSGTSLTLLRAVEQWANNSGEQFFVTDACSGPACGTCPSDISFSPEVQLWSTTWNYLVLALAGLMTLVAVFIKTSAYLYMKYLLLQQRLYSIEANRNPRNRSFPKPTHPVNISCTELSHHIESVRGSAAKTPESHEATDGLEVSSPEHHYTNAKLELLVPCYRLLCSRWYQKWALWQQNRTKPDATVCSQSQLIHSTMIRPDSGISSTEDSVIKTGKTQTEEVPTDGSATNSSDEFDTRSFGAESSDGVEIPARRHRKTILNQVNLYINPGELVAIMGPSGSGKTTLLDVLLNKRTTGVTDGEILINGVPMSKMRRWFVGNTGYVRQLATYYYNELTVRENLLFSMNMQAMRGMTLRQKLERVEQVIREMGLQEQADVTVGDSLNGGLSGGQVSHAA</sequence>
<comment type="similarity">
    <text evidence="1">Belongs to the pectinacetylesterase family. Notum subfamily.</text>
</comment>
<feature type="domain" description="ABC transporter" evidence="4">
    <location>
        <begin position="1046"/>
        <end position="1178"/>
    </location>
</feature>
<dbReference type="Pfam" id="PF00005">
    <property type="entry name" value="ABC_tran"/>
    <property type="match status" value="1"/>
</dbReference>
<dbReference type="InterPro" id="IPR004963">
    <property type="entry name" value="PAE/NOTUM"/>
</dbReference>